<accession>A0ABV9Y0W1</accession>
<proteinExistence type="predicted"/>
<evidence type="ECO:0000256" key="1">
    <source>
        <dbReference type="SAM" id="MobiDB-lite"/>
    </source>
</evidence>
<sequence>MAVGRAVRVLSLAVLVGVVPSAVVVGRPVPSPPSADRAQPPVPAGSPSHRWPDGSPPAADRPAAGEPVAEPGHAVAPGPVAPGSAEPGSVEPGTADPTAPRPQTGAVPSDGLSVAERNNRTPSPRPPLEVPIGDPPPPIVINNPVPPPPTGPVLPPYLEPADPAPVVPAPADPWQPPTTQPPTP</sequence>
<comment type="caution">
    <text evidence="2">The sequence shown here is derived from an EMBL/GenBank/DDBJ whole genome shotgun (WGS) entry which is preliminary data.</text>
</comment>
<dbReference type="RefSeq" id="WP_344040747.1">
    <property type="nucleotide sequence ID" value="NZ_BAAAKE010000024.1"/>
</dbReference>
<evidence type="ECO:0000313" key="3">
    <source>
        <dbReference type="Proteomes" id="UP001595833"/>
    </source>
</evidence>
<feature type="compositionally biased region" description="Pro residues" evidence="1">
    <location>
        <begin position="123"/>
        <end position="184"/>
    </location>
</feature>
<feature type="region of interest" description="Disordered" evidence="1">
    <location>
        <begin position="28"/>
        <end position="184"/>
    </location>
</feature>
<keyword evidence="3" id="KW-1185">Reference proteome</keyword>
<reference evidence="3" key="1">
    <citation type="journal article" date="2019" name="Int. J. Syst. Evol. Microbiol.">
        <title>The Global Catalogue of Microorganisms (GCM) 10K type strain sequencing project: providing services to taxonomists for standard genome sequencing and annotation.</title>
        <authorList>
            <consortium name="The Broad Institute Genomics Platform"/>
            <consortium name="The Broad Institute Genome Sequencing Center for Infectious Disease"/>
            <person name="Wu L."/>
            <person name="Ma J."/>
        </authorList>
    </citation>
    <scope>NUCLEOTIDE SEQUENCE [LARGE SCALE GENOMIC DNA]</scope>
    <source>
        <strain evidence="3">KCTC 12848</strain>
    </source>
</reference>
<gene>
    <name evidence="2" type="ORF">ACFPFM_20910</name>
</gene>
<dbReference type="EMBL" id="JBHSJB010000018">
    <property type="protein sequence ID" value="MFC5056205.1"/>
    <property type="molecule type" value="Genomic_DNA"/>
</dbReference>
<evidence type="ECO:0000313" key="2">
    <source>
        <dbReference type="EMBL" id="MFC5056205.1"/>
    </source>
</evidence>
<protein>
    <submittedName>
        <fullName evidence="2">Uncharacterized protein</fullName>
    </submittedName>
</protein>
<dbReference type="PRINTS" id="PR01217">
    <property type="entry name" value="PRICHEXTENSN"/>
</dbReference>
<organism evidence="2 3">
    <name type="scientific">Saccharothrix xinjiangensis</name>
    <dbReference type="NCBI Taxonomy" id="204798"/>
    <lineage>
        <taxon>Bacteria</taxon>
        <taxon>Bacillati</taxon>
        <taxon>Actinomycetota</taxon>
        <taxon>Actinomycetes</taxon>
        <taxon>Pseudonocardiales</taxon>
        <taxon>Pseudonocardiaceae</taxon>
        <taxon>Saccharothrix</taxon>
    </lineage>
</organism>
<name>A0ABV9Y0W1_9PSEU</name>
<feature type="compositionally biased region" description="Low complexity" evidence="1">
    <location>
        <begin position="66"/>
        <end position="88"/>
    </location>
</feature>
<dbReference type="Proteomes" id="UP001595833">
    <property type="component" value="Unassembled WGS sequence"/>
</dbReference>